<feature type="domain" description="Flagellar hook-length control protein-like C-terminal" evidence="2">
    <location>
        <begin position="180"/>
        <end position="254"/>
    </location>
</feature>
<keyword evidence="4" id="KW-1185">Reference proteome</keyword>
<keyword evidence="3" id="KW-0969">Cilium</keyword>
<dbReference type="Pfam" id="PF02120">
    <property type="entry name" value="Flg_hook"/>
    <property type="match status" value="1"/>
</dbReference>
<proteinExistence type="predicted"/>
<reference evidence="3 4" key="1">
    <citation type="submission" date="2018-12" db="EMBL/GenBank/DDBJ databases">
        <authorList>
            <person name="Criscuolo A."/>
        </authorList>
    </citation>
    <scope>NUCLEOTIDE SEQUENCE [LARGE SCALE GENOMIC DNA]</scope>
    <source>
        <strain evidence="3">ACIP1116241</strain>
    </source>
</reference>
<dbReference type="InterPro" id="IPR038610">
    <property type="entry name" value="FliK-like_C_sf"/>
</dbReference>
<dbReference type="EMBL" id="UZWE01000026">
    <property type="protein sequence ID" value="VDS08341.1"/>
    <property type="molecule type" value="Genomic_DNA"/>
</dbReference>
<evidence type="ECO:0000259" key="2">
    <source>
        <dbReference type="Pfam" id="PF02120"/>
    </source>
</evidence>
<evidence type="ECO:0000256" key="1">
    <source>
        <dbReference type="SAM" id="MobiDB-lite"/>
    </source>
</evidence>
<keyword evidence="3" id="KW-0966">Cell projection</keyword>
<dbReference type="InterPro" id="IPR021136">
    <property type="entry name" value="Flagellar_hook_control-like_C"/>
</dbReference>
<evidence type="ECO:0000313" key="4">
    <source>
        <dbReference type="Proteomes" id="UP000270743"/>
    </source>
</evidence>
<keyword evidence="3" id="KW-0282">Flagellum</keyword>
<dbReference type="Proteomes" id="UP000270743">
    <property type="component" value="Unassembled WGS sequence"/>
</dbReference>
<evidence type="ECO:0000313" key="3">
    <source>
        <dbReference type="EMBL" id="VDS08341.1"/>
    </source>
</evidence>
<dbReference type="Gene3D" id="3.30.750.140">
    <property type="match status" value="1"/>
</dbReference>
<dbReference type="AlphaFoldDB" id="A0A3S4DVK8"/>
<dbReference type="OrthoDB" id="7203912at2"/>
<gene>
    <name evidence="3" type="ORF">PARHAE_01525</name>
</gene>
<name>A0A3S4DVK8_9RHOB</name>
<sequence length="297" mass="30845">MADSFVLPVMTLVQATAAAEPIIEGEDEAEFDFTIDDAPIDDLLAEAAPADGAAVCQAPQDLLQMLIEDLSGISGALRQAAPEGGQPAEDPVPSDTRAALPESAMRIAVPAAADAAVDAAPDLAVQVAPDMPQIDLLSAEPPSPHAAAARDVAAAAPEQPLPPSRVPVASVVRQMAEAVVSAREDRIEIALAPEELGRIRMVMTGPDHSPHVLVWAERPEVLDQLRRNAAFLQECFGDAGMADASFEFQGDGGTGSGRGQPLPEASGHGFDVTETVSVSLPAAWTPLAIPARLDIRI</sequence>
<protein>
    <submittedName>
        <fullName evidence="3">Flagellar hook-length control protein FliK</fullName>
    </submittedName>
</protein>
<organism evidence="3 4">
    <name type="scientific">Paracoccus haematequi</name>
    <dbReference type="NCBI Taxonomy" id="2491866"/>
    <lineage>
        <taxon>Bacteria</taxon>
        <taxon>Pseudomonadati</taxon>
        <taxon>Pseudomonadota</taxon>
        <taxon>Alphaproteobacteria</taxon>
        <taxon>Rhodobacterales</taxon>
        <taxon>Paracoccaceae</taxon>
        <taxon>Paracoccus</taxon>
    </lineage>
</organism>
<feature type="region of interest" description="Disordered" evidence="1">
    <location>
        <begin position="247"/>
        <end position="268"/>
    </location>
</feature>
<accession>A0A3S4DVK8</accession>